<accession>A0A1M4WHU1</accession>
<proteinExistence type="predicted"/>
<dbReference type="AlphaFoldDB" id="A0A1M4WHU1"/>
<evidence type="ECO:0000313" key="3">
    <source>
        <dbReference type="Proteomes" id="UP000184287"/>
    </source>
</evidence>
<sequence>MGLFRNILFLLLLLSLNSFSQAKKQVNVGYMEDYEKLPKISFEKTTALVYEQYSQGKMQPKIKLKETKSKFLITAKGQTYWLKKYDPNSGQDGFKGYEFMNYFPKLNMYALTSNSTAEHLGFSDMILIDSLTNFWYSIVSIGDGAVETPIPSVNNKYLLYFYNEVYQPNRCMIGVLKLNSRKNPSKLLTAHRSFESSKWAVDQLRWIDDQSFLVKAVVRTKADGKRSEHFEYYKGTIDPTQVMRP</sequence>
<name>A0A1M4WHU1_9SPHI</name>
<keyword evidence="3" id="KW-1185">Reference proteome</keyword>
<evidence type="ECO:0008006" key="4">
    <source>
        <dbReference type="Google" id="ProtNLM"/>
    </source>
</evidence>
<organism evidence="2 3">
    <name type="scientific">Pedobacter caeni</name>
    <dbReference type="NCBI Taxonomy" id="288992"/>
    <lineage>
        <taxon>Bacteria</taxon>
        <taxon>Pseudomonadati</taxon>
        <taxon>Bacteroidota</taxon>
        <taxon>Sphingobacteriia</taxon>
        <taxon>Sphingobacteriales</taxon>
        <taxon>Sphingobacteriaceae</taxon>
        <taxon>Pedobacter</taxon>
    </lineage>
</organism>
<dbReference type="STRING" id="288992.SAMN04488522_1011265"/>
<feature type="chain" id="PRO_5013155149" description="Outer membrane lipoprotein-sorting protein" evidence="1">
    <location>
        <begin position="23"/>
        <end position="245"/>
    </location>
</feature>
<evidence type="ECO:0000256" key="1">
    <source>
        <dbReference type="SAM" id="SignalP"/>
    </source>
</evidence>
<dbReference type="EMBL" id="FQUQ01000001">
    <property type="protein sequence ID" value="SHE80532.1"/>
    <property type="molecule type" value="Genomic_DNA"/>
</dbReference>
<dbReference type="Proteomes" id="UP000184287">
    <property type="component" value="Unassembled WGS sequence"/>
</dbReference>
<keyword evidence="1" id="KW-0732">Signal</keyword>
<evidence type="ECO:0000313" key="2">
    <source>
        <dbReference type="EMBL" id="SHE80532.1"/>
    </source>
</evidence>
<feature type="signal peptide" evidence="1">
    <location>
        <begin position="1"/>
        <end position="22"/>
    </location>
</feature>
<protein>
    <recommendedName>
        <fullName evidence="4">Outer membrane lipoprotein-sorting protein</fullName>
    </recommendedName>
</protein>
<reference evidence="3" key="1">
    <citation type="submission" date="2016-11" db="EMBL/GenBank/DDBJ databases">
        <authorList>
            <person name="Varghese N."/>
            <person name="Submissions S."/>
        </authorList>
    </citation>
    <scope>NUCLEOTIDE SEQUENCE [LARGE SCALE GENOMIC DNA]</scope>
    <source>
        <strain evidence="3">DSM 16990</strain>
    </source>
</reference>
<gene>
    <name evidence="2" type="ORF">SAMN04488522_1011265</name>
</gene>